<dbReference type="InterPro" id="IPR036869">
    <property type="entry name" value="J_dom_sf"/>
</dbReference>
<dbReference type="GO" id="GO:0044183">
    <property type="term" value="F:protein folding chaperone"/>
    <property type="evidence" value="ECO:0007669"/>
    <property type="project" value="TreeGrafter"/>
</dbReference>
<organism evidence="2">
    <name type="scientific">uncultured Caudovirales phage</name>
    <dbReference type="NCBI Taxonomy" id="2100421"/>
    <lineage>
        <taxon>Viruses</taxon>
        <taxon>Duplodnaviria</taxon>
        <taxon>Heunggongvirae</taxon>
        <taxon>Uroviricota</taxon>
        <taxon>Caudoviricetes</taxon>
        <taxon>Peduoviridae</taxon>
        <taxon>Maltschvirus</taxon>
        <taxon>Maltschvirus maltsch</taxon>
    </lineage>
</organism>
<dbReference type="SMART" id="SM00271">
    <property type="entry name" value="DnaJ"/>
    <property type="match status" value="1"/>
</dbReference>
<dbReference type="Gene3D" id="1.10.287.110">
    <property type="entry name" value="DnaJ domain"/>
    <property type="match status" value="1"/>
</dbReference>
<dbReference type="InterPro" id="IPR001623">
    <property type="entry name" value="DnaJ_domain"/>
</dbReference>
<dbReference type="SUPFAM" id="SSF46565">
    <property type="entry name" value="Chaperone J-domain"/>
    <property type="match status" value="1"/>
</dbReference>
<dbReference type="GO" id="GO:0051087">
    <property type="term" value="F:protein-folding chaperone binding"/>
    <property type="evidence" value="ECO:0007669"/>
    <property type="project" value="TreeGrafter"/>
</dbReference>
<feature type="domain" description="J" evidence="1">
    <location>
        <begin position="5"/>
        <end position="72"/>
    </location>
</feature>
<name>A0A6J5KZ50_9CAUD</name>
<evidence type="ECO:0000313" key="2">
    <source>
        <dbReference type="EMBL" id="CAB4127774.1"/>
    </source>
</evidence>
<accession>A0A6J5KZ50</accession>
<dbReference type="PROSITE" id="PS50076">
    <property type="entry name" value="DNAJ_2"/>
    <property type="match status" value="1"/>
</dbReference>
<protein>
    <submittedName>
        <fullName evidence="2">DnaJ domain</fullName>
    </submittedName>
</protein>
<dbReference type="PRINTS" id="PR00625">
    <property type="entry name" value="JDOMAIN"/>
</dbReference>
<dbReference type="PANTHER" id="PTHR43948">
    <property type="entry name" value="DNAJ HOMOLOG SUBFAMILY B"/>
    <property type="match status" value="1"/>
</dbReference>
<dbReference type="GO" id="GO:0051082">
    <property type="term" value="F:unfolded protein binding"/>
    <property type="evidence" value="ECO:0007669"/>
    <property type="project" value="TreeGrafter"/>
</dbReference>
<dbReference type="CDD" id="cd06257">
    <property type="entry name" value="DnaJ"/>
    <property type="match status" value="1"/>
</dbReference>
<evidence type="ECO:0000259" key="1">
    <source>
        <dbReference type="PROSITE" id="PS50076"/>
    </source>
</evidence>
<proteinExistence type="predicted"/>
<reference evidence="2" key="1">
    <citation type="submission" date="2020-04" db="EMBL/GenBank/DDBJ databases">
        <authorList>
            <person name="Chiriac C."/>
            <person name="Salcher M."/>
            <person name="Ghai R."/>
            <person name="Kavagutti S V."/>
        </authorList>
    </citation>
    <scope>NUCLEOTIDE SEQUENCE</scope>
</reference>
<dbReference type="EMBL" id="LR796217">
    <property type="protein sequence ID" value="CAB4127774.1"/>
    <property type="molecule type" value="Genomic_DNA"/>
</dbReference>
<evidence type="ECO:0000313" key="3">
    <source>
        <dbReference type="EMBL" id="CAB4134338.1"/>
    </source>
</evidence>
<dbReference type="Pfam" id="PF00226">
    <property type="entry name" value="DnaJ"/>
    <property type="match status" value="1"/>
</dbReference>
<dbReference type="PANTHER" id="PTHR43948:SF10">
    <property type="entry name" value="MRJ, ISOFORM E"/>
    <property type="match status" value="1"/>
</dbReference>
<dbReference type="EMBL" id="LR796283">
    <property type="protein sequence ID" value="CAB4134338.1"/>
    <property type="molecule type" value="Genomic_DNA"/>
</dbReference>
<sequence length="162" mass="18446">MKISDALAILGLTGEYNPEIIKTAYRKACSKYHPDKNPAGLEMMKMVNQAYDALRDETGVHVVGDIDISSYGEDIFNALSKIIDLGFDIEICGSWVWLHGDTRPHKDIIKEAGFMWAPKKKLWYYRPADYKSMSRGKFSMDEIREKHGSEKVKATQRTRLAA</sequence>
<gene>
    <name evidence="3" type="ORF">UFOVP269_38</name>
    <name evidence="2" type="ORF">UFOVP98_32</name>
</gene>